<proteinExistence type="predicted"/>
<dbReference type="RefSeq" id="WP_146903313.1">
    <property type="nucleotide sequence ID" value="NZ_BAAARM010000003.1"/>
</dbReference>
<keyword evidence="2" id="KW-1185">Reference proteome</keyword>
<dbReference type="AlphaFoldDB" id="A0A512DCN0"/>
<dbReference type="EMBL" id="BJYY01000013">
    <property type="protein sequence ID" value="GEO34187.1"/>
    <property type="molecule type" value="Genomic_DNA"/>
</dbReference>
<sequence length="83" mass="9205">MSTATAPATRPEFVFVRYDDAPDRPDGMPSDRERFAIHRSWLHALDSGTMPASKVALLDTWAPGWRSDAARRVFAAVPSPHGR</sequence>
<organism evidence="1 2">
    <name type="scientific">Cellulomonas aerilata</name>
    <dbReference type="NCBI Taxonomy" id="515326"/>
    <lineage>
        <taxon>Bacteria</taxon>
        <taxon>Bacillati</taxon>
        <taxon>Actinomycetota</taxon>
        <taxon>Actinomycetes</taxon>
        <taxon>Micrococcales</taxon>
        <taxon>Cellulomonadaceae</taxon>
        <taxon>Cellulomonas</taxon>
    </lineage>
</organism>
<name>A0A512DCN0_9CELL</name>
<evidence type="ECO:0000313" key="1">
    <source>
        <dbReference type="EMBL" id="GEO34187.1"/>
    </source>
</evidence>
<reference evidence="1 2" key="1">
    <citation type="submission" date="2019-07" db="EMBL/GenBank/DDBJ databases">
        <title>Whole genome shotgun sequence of Cellulomonas aerilata NBRC 106308.</title>
        <authorList>
            <person name="Hosoyama A."/>
            <person name="Uohara A."/>
            <person name="Ohji S."/>
            <person name="Ichikawa N."/>
        </authorList>
    </citation>
    <scope>NUCLEOTIDE SEQUENCE [LARGE SCALE GENOMIC DNA]</scope>
    <source>
        <strain evidence="1 2">NBRC 106308</strain>
    </source>
</reference>
<protein>
    <submittedName>
        <fullName evidence="1">Uncharacterized protein</fullName>
    </submittedName>
</protein>
<evidence type="ECO:0000313" key="2">
    <source>
        <dbReference type="Proteomes" id="UP000321181"/>
    </source>
</evidence>
<gene>
    <name evidence="1" type="ORF">CAE01nite_19120</name>
</gene>
<dbReference type="Proteomes" id="UP000321181">
    <property type="component" value="Unassembled WGS sequence"/>
</dbReference>
<comment type="caution">
    <text evidence="1">The sequence shown here is derived from an EMBL/GenBank/DDBJ whole genome shotgun (WGS) entry which is preliminary data.</text>
</comment>
<accession>A0A512DCN0</accession>